<dbReference type="Gene3D" id="1.10.10.10">
    <property type="entry name" value="Winged helix-like DNA-binding domain superfamily/Winged helix DNA-binding domain"/>
    <property type="match status" value="1"/>
</dbReference>
<dbReference type="InterPro" id="IPR036388">
    <property type="entry name" value="WH-like_DNA-bd_sf"/>
</dbReference>
<dbReference type="Pfam" id="PF12840">
    <property type="entry name" value="HTH_20"/>
    <property type="match status" value="1"/>
</dbReference>
<dbReference type="InterPro" id="IPR036390">
    <property type="entry name" value="WH_DNA-bd_sf"/>
</dbReference>
<dbReference type="SUPFAM" id="SSF46785">
    <property type="entry name" value="Winged helix' DNA-binding domain"/>
    <property type="match status" value="1"/>
</dbReference>
<evidence type="ECO:0000313" key="2">
    <source>
        <dbReference type="Proteomes" id="UP001570511"/>
    </source>
</evidence>
<dbReference type="EMBL" id="JBGNYA010000001">
    <property type="protein sequence ID" value="MFA1612455.1"/>
    <property type="molecule type" value="Genomic_DNA"/>
</dbReference>
<organism evidence="1 2">
    <name type="scientific">Halobellus rubicundus</name>
    <dbReference type="NCBI Taxonomy" id="2996466"/>
    <lineage>
        <taxon>Archaea</taxon>
        <taxon>Methanobacteriati</taxon>
        <taxon>Methanobacteriota</taxon>
        <taxon>Stenosarchaea group</taxon>
        <taxon>Halobacteria</taxon>
        <taxon>Halobacteriales</taxon>
        <taxon>Haloferacaceae</taxon>
        <taxon>Halobellus</taxon>
    </lineage>
</organism>
<keyword evidence="2" id="KW-1185">Reference proteome</keyword>
<evidence type="ECO:0000313" key="1">
    <source>
        <dbReference type="EMBL" id="MFA1612455.1"/>
    </source>
</evidence>
<protein>
    <submittedName>
        <fullName evidence="1">Winged helix-turn-helix domain-containing protein</fullName>
    </submittedName>
</protein>
<name>A0ABD5MJX3_9EURY</name>
<dbReference type="RefSeq" id="WP_372391463.1">
    <property type="nucleotide sequence ID" value="NZ_JBGNYA010000001.1"/>
</dbReference>
<gene>
    <name evidence="1" type="ORF">OS889_15775</name>
</gene>
<sequence length="81" mass="9148">MGRKRDEGGRYQETVSIDDVLELFTDTEPRTTSEVAEALDVAQRTAYNKLEALTERGDIRKKKIGGLAVVWWRPDPPKSGE</sequence>
<accession>A0ABD5MJX3</accession>
<dbReference type="AlphaFoldDB" id="A0ABD5MJX3"/>
<reference evidence="1 2" key="1">
    <citation type="submission" date="2024-08" db="EMBL/GenBank/DDBJ databases">
        <title>Halobellus sp. MBLA0158 whole genome sequence.</title>
        <authorList>
            <person name="Hwang C.Y."/>
            <person name="Cho E.-S."/>
            <person name="Seo M.-J."/>
        </authorList>
    </citation>
    <scope>NUCLEOTIDE SEQUENCE [LARGE SCALE GENOMIC DNA]</scope>
    <source>
        <strain evidence="1 2">MBLA0158</strain>
    </source>
</reference>
<dbReference type="Proteomes" id="UP001570511">
    <property type="component" value="Unassembled WGS sequence"/>
</dbReference>
<comment type="caution">
    <text evidence="1">The sequence shown here is derived from an EMBL/GenBank/DDBJ whole genome shotgun (WGS) entry which is preliminary data.</text>
</comment>
<proteinExistence type="predicted"/>